<organism evidence="1 2">
    <name type="scientific">Paraburkholderia antibiotica</name>
    <dbReference type="NCBI Taxonomy" id="2728839"/>
    <lineage>
        <taxon>Bacteria</taxon>
        <taxon>Pseudomonadati</taxon>
        <taxon>Pseudomonadota</taxon>
        <taxon>Betaproteobacteria</taxon>
        <taxon>Burkholderiales</taxon>
        <taxon>Burkholderiaceae</taxon>
        <taxon>Paraburkholderia</taxon>
    </lineage>
</organism>
<protein>
    <submittedName>
        <fullName evidence="1">Uncharacterized protein</fullName>
    </submittedName>
</protein>
<dbReference type="EMBL" id="JABBFZ010000001">
    <property type="protein sequence ID" value="NML29373.1"/>
    <property type="molecule type" value="Genomic_DNA"/>
</dbReference>
<dbReference type="RefSeq" id="WP_169495686.1">
    <property type="nucleotide sequence ID" value="NZ_JABBFZ010000001.1"/>
</dbReference>
<gene>
    <name evidence="1" type="ORF">HHL14_00750</name>
</gene>
<sequence length="60" mass="6495">MLVELMQCANEGTRLSAACTILDRAYGRPSVCTETCNDDDILFANPLTNGRNEADEIGTT</sequence>
<name>A0A7X9X107_9BURK</name>
<accession>A0A7X9X107</accession>
<evidence type="ECO:0000313" key="1">
    <source>
        <dbReference type="EMBL" id="NML29373.1"/>
    </source>
</evidence>
<keyword evidence="2" id="KW-1185">Reference proteome</keyword>
<reference evidence="1 2" key="1">
    <citation type="submission" date="2020-04" db="EMBL/GenBank/DDBJ databases">
        <title>Paraburkholderia sp. G-4-1-8 isolated from soil.</title>
        <authorList>
            <person name="Dahal R.H."/>
        </authorList>
    </citation>
    <scope>NUCLEOTIDE SEQUENCE [LARGE SCALE GENOMIC DNA]</scope>
    <source>
        <strain evidence="1 2">G-4-1-8</strain>
    </source>
</reference>
<dbReference type="Proteomes" id="UP000583127">
    <property type="component" value="Unassembled WGS sequence"/>
</dbReference>
<evidence type="ECO:0000313" key="2">
    <source>
        <dbReference type="Proteomes" id="UP000583127"/>
    </source>
</evidence>
<dbReference type="AlphaFoldDB" id="A0A7X9X107"/>
<proteinExistence type="predicted"/>
<comment type="caution">
    <text evidence="1">The sequence shown here is derived from an EMBL/GenBank/DDBJ whole genome shotgun (WGS) entry which is preliminary data.</text>
</comment>